<dbReference type="NCBIfam" id="NF045576">
    <property type="entry name" value="BT_3928_fam"/>
    <property type="match status" value="1"/>
</dbReference>
<dbReference type="Pfam" id="PF20329">
    <property type="entry name" value="DUF6624"/>
    <property type="match status" value="1"/>
</dbReference>
<keyword evidence="4 5" id="KW-0472">Membrane</keyword>
<evidence type="ECO:0000313" key="7">
    <source>
        <dbReference type="EMBL" id="NER15321.1"/>
    </source>
</evidence>
<gene>
    <name evidence="7" type="ORF">GWK08_17840</name>
</gene>
<dbReference type="InterPro" id="IPR009908">
    <property type="entry name" value="Methylamine_util_MauE"/>
</dbReference>
<evidence type="ECO:0000256" key="5">
    <source>
        <dbReference type="SAM" id="Phobius"/>
    </source>
</evidence>
<evidence type="ECO:0000259" key="6">
    <source>
        <dbReference type="Pfam" id="PF07291"/>
    </source>
</evidence>
<evidence type="ECO:0000256" key="2">
    <source>
        <dbReference type="ARBA" id="ARBA00022692"/>
    </source>
</evidence>
<keyword evidence="3 5" id="KW-1133">Transmembrane helix</keyword>
<keyword evidence="8" id="KW-1185">Reference proteome</keyword>
<comment type="subcellular location">
    <subcellularLocation>
        <location evidence="1">Membrane</location>
        <topology evidence="1">Multi-pass membrane protein</topology>
    </subcellularLocation>
</comment>
<sequence length="565" mass="64322">MKILVGISRVFVGILFIISGFIKLNDPVGFSFKLEEYFSPAVLNLTFLEPLALAIAIFVVIFEVVLGVMLLVGFKPKFTVWSLLLMIVFFTFLTFYSAYFNKVTDCGCFGDAVKLTPWESFTKDVILLVLILILFFGRKHIKPLISNKVAVYSSLISLVACVIFANHVLNHLPSIDFRAYKIGSNIKEGMSIPEDAPKAIYEYAWKFNVNGEEQIIKTFGDYPTVDGEFIGVETKEIQKGYEPPVHDFTIERNDEDQAAAFLEEENLIVVVAYDLFRSKKEAFAVIKKVTDDAIKKGYKVIGLSASNENEIDPLTKEYGLNFDFYFTDQTTLKTIIRSNPGLVELNKGTVMQKLHYNDAEDLKLETLPNANLNMDLDLKRQLDSVLELDQKYRALLSTAQTKAELDSLWGLQHAVDKSNTEFIEKIIKKHGYPGKSLVGESTNKAAWYVIQHSDKIPDYLDLMKEAGKNGELPFRNVAMMEDRYLMGENKEQIYGTQGMTYYIDGEEVGFMWPIKDAENVNQRRKEVGFTQDIEEYSLELGITYKPVTLEEAEKLRQRMINSNKN</sequence>
<feature type="transmembrane region" description="Helical" evidence="5">
    <location>
        <begin position="51"/>
        <end position="73"/>
    </location>
</feature>
<accession>A0A6P0UPR5</accession>
<feature type="transmembrane region" description="Helical" evidence="5">
    <location>
        <begin position="120"/>
        <end position="137"/>
    </location>
</feature>
<feature type="transmembrane region" description="Helical" evidence="5">
    <location>
        <begin position="80"/>
        <end position="100"/>
    </location>
</feature>
<evidence type="ECO:0000256" key="1">
    <source>
        <dbReference type="ARBA" id="ARBA00004141"/>
    </source>
</evidence>
<dbReference type="EMBL" id="JAABOO010000004">
    <property type="protein sequence ID" value="NER15321.1"/>
    <property type="molecule type" value="Genomic_DNA"/>
</dbReference>
<feature type="transmembrane region" description="Helical" evidence="5">
    <location>
        <begin position="149"/>
        <end position="169"/>
    </location>
</feature>
<evidence type="ECO:0000313" key="8">
    <source>
        <dbReference type="Proteomes" id="UP000468581"/>
    </source>
</evidence>
<evidence type="ECO:0000256" key="3">
    <source>
        <dbReference type="ARBA" id="ARBA00022989"/>
    </source>
</evidence>
<reference evidence="7 8" key="1">
    <citation type="submission" date="2020-01" db="EMBL/GenBank/DDBJ databases">
        <title>Leptobacterium flavescens.</title>
        <authorList>
            <person name="Wang G."/>
        </authorList>
    </citation>
    <scope>NUCLEOTIDE SEQUENCE [LARGE SCALE GENOMIC DNA]</scope>
    <source>
        <strain evidence="7 8">KCTC 22160</strain>
    </source>
</reference>
<feature type="transmembrane region" description="Helical" evidence="5">
    <location>
        <begin position="7"/>
        <end position="24"/>
    </location>
</feature>
<dbReference type="Pfam" id="PF07291">
    <property type="entry name" value="MauE"/>
    <property type="match status" value="1"/>
</dbReference>
<protein>
    <submittedName>
        <fullName evidence="7">DoxX family membrane protein</fullName>
    </submittedName>
</protein>
<proteinExistence type="predicted"/>
<dbReference type="RefSeq" id="WP_163608608.1">
    <property type="nucleotide sequence ID" value="NZ_JAABOO010000004.1"/>
</dbReference>
<dbReference type="InterPro" id="IPR046732">
    <property type="entry name" value="DUF6624"/>
</dbReference>
<evidence type="ECO:0000256" key="4">
    <source>
        <dbReference type="ARBA" id="ARBA00023136"/>
    </source>
</evidence>
<dbReference type="Proteomes" id="UP000468581">
    <property type="component" value="Unassembled WGS sequence"/>
</dbReference>
<dbReference type="GO" id="GO:0030416">
    <property type="term" value="P:methylamine metabolic process"/>
    <property type="evidence" value="ECO:0007669"/>
    <property type="project" value="InterPro"/>
</dbReference>
<organism evidence="7 8">
    <name type="scientific">Leptobacterium flavescens</name>
    <dbReference type="NCBI Taxonomy" id="472055"/>
    <lineage>
        <taxon>Bacteria</taxon>
        <taxon>Pseudomonadati</taxon>
        <taxon>Bacteroidota</taxon>
        <taxon>Flavobacteriia</taxon>
        <taxon>Flavobacteriales</taxon>
        <taxon>Flavobacteriaceae</taxon>
        <taxon>Leptobacterium</taxon>
    </lineage>
</organism>
<name>A0A6P0UPR5_9FLAO</name>
<feature type="domain" description="Methylamine utilisation protein MauE" evidence="6">
    <location>
        <begin position="1"/>
        <end position="136"/>
    </location>
</feature>
<dbReference type="GO" id="GO:0016020">
    <property type="term" value="C:membrane"/>
    <property type="evidence" value="ECO:0007669"/>
    <property type="project" value="UniProtKB-SubCell"/>
</dbReference>
<keyword evidence="2 5" id="KW-0812">Transmembrane</keyword>
<dbReference type="AlphaFoldDB" id="A0A6P0UPR5"/>
<comment type="caution">
    <text evidence="7">The sequence shown here is derived from an EMBL/GenBank/DDBJ whole genome shotgun (WGS) entry which is preliminary data.</text>
</comment>